<proteinExistence type="predicted"/>
<evidence type="ECO:0000313" key="4">
    <source>
        <dbReference type="Proteomes" id="UP000594454"/>
    </source>
</evidence>
<dbReference type="Proteomes" id="UP000594454">
    <property type="component" value="Chromosome 3"/>
</dbReference>
<feature type="region of interest" description="Disordered" evidence="1">
    <location>
        <begin position="32"/>
        <end position="55"/>
    </location>
</feature>
<keyword evidence="4" id="KW-1185">Reference proteome</keyword>
<dbReference type="InParanoid" id="A0A7R8URQ0"/>
<dbReference type="EMBL" id="LR899011">
    <property type="protein sequence ID" value="CAD7085814.1"/>
    <property type="molecule type" value="Genomic_DNA"/>
</dbReference>
<feature type="signal peptide" evidence="2">
    <location>
        <begin position="1"/>
        <end position="21"/>
    </location>
</feature>
<evidence type="ECO:0000256" key="2">
    <source>
        <dbReference type="SAM" id="SignalP"/>
    </source>
</evidence>
<evidence type="ECO:0000256" key="1">
    <source>
        <dbReference type="SAM" id="MobiDB-lite"/>
    </source>
</evidence>
<feature type="compositionally biased region" description="Basic and acidic residues" evidence="1">
    <location>
        <begin position="45"/>
        <end position="55"/>
    </location>
</feature>
<name>A0A7R8URQ0_HERIL</name>
<accession>A0A7R8URQ0</accession>
<feature type="chain" id="PRO_5031387810" evidence="2">
    <location>
        <begin position="22"/>
        <end position="298"/>
    </location>
</feature>
<gene>
    <name evidence="3" type="ORF">HERILL_LOCUS8633</name>
</gene>
<sequence length="298" mass="33157">MKQRLVFYLFIVSLSNSGVVSVSSGHYQDSDALTEYQDPDATEVGESRSLSEDEETPDKAKLFFAIRGKMLAGIATDLSDFYAKTTEEFANFIELTDVFTLDSTVEDPDDLNADLLAAKLTLMRTLHVALQSFIKDLSEISLNAVTHPQHDELERAVRLLLNKSRAIFSSIIETSGKVLTRLSTNPNFEKPVRTRVASSFLTITNNKLGSFSNMLQQIANALQNKQNSNSRLDISNVVSGIEQFYLIDMRIKNSLLLSALHAEIEAANSENGVAVGPLNIVNQQEDDLQDWMDVLNIY</sequence>
<evidence type="ECO:0000313" key="3">
    <source>
        <dbReference type="EMBL" id="CAD7085814.1"/>
    </source>
</evidence>
<reference evidence="3 4" key="1">
    <citation type="submission" date="2020-11" db="EMBL/GenBank/DDBJ databases">
        <authorList>
            <person name="Wallbank WR R."/>
            <person name="Pardo Diaz C."/>
            <person name="Kozak K."/>
            <person name="Martin S."/>
            <person name="Jiggins C."/>
            <person name="Moest M."/>
            <person name="Warren A I."/>
            <person name="Generalovic N T."/>
            <person name="Byers J.R.P. K."/>
            <person name="Montejo-Kovacevich G."/>
            <person name="Yen C E."/>
        </authorList>
    </citation>
    <scope>NUCLEOTIDE SEQUENCE [LARGE SCALE GENOMIC DNA]</scope>
</reference>
<organism evidence="3 4">
    <name type="scientific">Hermetia illucens</name>
    <name type="common">Black soldier fly</name>
    <dbReference type="NCBI Taxonomy" id="343691"/>
    <lineage>
        <taxon>Eukaryota</taxon>
        <taxon>Metazoa</taxon>
        <taxon>Ecdysozoa</taxon>
        <taxon>Arthropoda</taxon>
        <taxon>Hexapoda</taxon>
        <taxon>Insecta</taxon>
        <taxon>Pterygota</taxon>
        <taxon>Neoptera</taxon>
        <taxon>Endopterygota</taxon>
        <taxon>Diptera</taxon>
        <taxon>Brachycera</taxon>
        <taxon>Stratiomyomorpha</taxon>
        <taxon>Stratiomyidae</taxon>
        <taxon>Hermetiinae</taxon>
        <taxon>Hermetia</taxon>
    </lineage>
</organism>
<dbReference type="AlphaFoldDB" id="A0A7R8URQ0"/>
<protein>
    <submittedName>
        <fullName evidence="3">Uncharacterized protein</fullName>
    </submittedName>
</protein>
<keyword evidence="2" id="KW-0732">Signal</keyword>